<evidence type="ECO:0000256" key="2">
    <source>
        <dbReference type="ARBA" id="ARBA00022448"/>
    </source>
</evidence>
<feature type="transmembrane region" description="Helical" evidence="7">
    <location>
        <begin position="236"/>
        <end position="255"/>
    </location>
</feature>
<dbReference type="EMBL" id="BAAACR010000012">
    <property type="protein sequence ID" value="GAA0213941.1"/>
    <property type="molecule type" value="Genomic_DNA"/>
</dbReference>
<dbReference type="InterPro" id="IPR000515">
    <property type="entry name" value="MetI-like"/>
</dbReference>
<sequence length="270" mass="28473">MERLTGCAALLVLAGMILSGIFAPQLAPMNPFEPDMAIRLQPPSAAHLLGTDALGRDLLSRMLYGGRSALLLSLVSTVLALGIGTLVGVLAGYFGGRTDDVLTMVSNVFQGIPGISFMVAVAGFVGPGVTGLLLALVVGSWAGFSRIVRAEVMRLAAEPYVEHLRVLGCGDGRMILHHILPALGGTLLVLGFLRLGRGVLAIAGLSFLGLGVQPPTPDWSTMISDAMLYYRQAPHLIIVPGGAIILLVSSLNMVGQLLRRRFDVRQEVRG</sequence>
<feature type="transmembrane region" description="Helical" evidence="7">
    <location>
        <begin position="69"/>
        <end position="94"/>
    </location>
</feature>
<dbReference type="PANTHER" id="PTHR43386">
    <property type="entry name" value="OLIGOPEPTIDE TRANSPORT SYSTEM PERMEASE PROTEIN APPC"/>
    <property type="match status" value="1"/>
</dbReference>
<keyword evidence="2 7" id="KW-0813">Transport</keyword>
<evidence type="ECO:0000256" key="3">
    <source>
        <dbReference type="ARBA" id="ARBA00022475"/>
    </source>
</evidence>
<feature type="domain" description="ABC transmembrane type-1" evidence="8">
    <location>
        <begin position="66"/>
        <end position="255"/>
    </location>
</feature>
<keyword evidence="4 7" id="KW-0812">Transmembrane</keyword>
<dbReference type="PANTHER" id="PTHR43386:SF25">
    <property type="entry name" value="PEPTIDE ABC TRANSPORTER PERMEASE PROTEIN"/>
    <property type="match status" value="1"/>
</dbReference>
<organism evidence="9 10">
    <name type="scientific">Selenomonas dianae</name>
    <dbReference type="NCBI Taxonomy" id="135079"/>
    <lineage>
        <taxon>Bacteria</taxon>
        <taxon>Bacillati</taxon>
        <taxon>Bacillota</taxon>
        <taxon>Negativicutes</taxon>
        <taxon>Selenomonadales</taxon>
        <taxon>Selenomonadaceae</taxon>
        <taxon>Selenomonas</taxon>
    </lineage>
</organism>
<dbReference type="RefSeq" id="WP_304987379.1">
    <property type="nucleotide sequence ID" value="NZ_BAAACR010000012.1"/>
</dbReference>
<keyword evidence="6 7" id="KW-0472">Membrane</keyword>
<comment type="similarity">
    <text evidence="7">Belongs to the binding-protein-dependent transport system permease family.</text>
</comment>
<protein>
    <submittedName>
        <fullName evidence="9">ABC transporter permease</fullName>
    </submittedName>
</protein>
<keyword evidence="3" id="KW-1003">Cell membrane</keyword>
<comment type="subcellular location">
    <subcellularLocation>
        <location evidence="1 7">Cell membrane</location>
        <topology evidence="1 7">Multi-pass membrane protein</topology>
    </subcellularLocation>
</comment>
<gene>
    <name evidence="9" type="ORF">GCM10008919_16490</name>
</gene>
<dbReference type="InterPro" id="IPR050366">
    <property type="entry name" value="BP-dependent_transpt_permease"/>
</dbReference>
<evidence type="ECO:0000256" key="7">
    <source>
        <dbReference type="RuleBase" id="RU363032"/>
    </source>
</evidence>
<reference evidence="10" key="1">
    <citation type="journal article" date="2019" name="Int. J. Syst. Evol. Microbiol.">
        <title>The Global Catalogue of Microorganisms (GCM) 10K type strain sequencing project: providing services to taxonomists for standard genome sequencing and annotation.</title>
        <authorList>
            <consortium name="The Broad Institute Genomics Platform"/>
            <consortium name="The Broad Institute Genome Sequencing Center for Infectious Disease"/>
            <person name="Wu L."/>
            <person name="Ma J."/>
        </authorList>
    </citation>
    <scope>NUCLEOTIDE SEQUENCE [LARGE SCALE GENOMIC DNA]</scope>
    <source>
        <strain evidence="10">JCM 8542</strain>
    </source>
</reference>
<evidence type="ECO:0000256" key="5">
    <source>
        <dbReference type="ARBA" id="ARBA00022989"/>
    </source>
</evidence>
<accession>A0ABP3CS91</accession>
<keyword evidence="10" id="KW-1185">Reference proteome</keyword>
<evidence type="ECO:0000256" key="1">
    <source>
        <dbReference type="ARBA" id="ARBA00004651"/>
    </source>
</evidence>
<feature type="transmembrane region" description="Helical" evidence="7">
    <location>
        <begin position="175"/>
        <end position="193"/>
    </location>
</feature>
<dbReference type="Gene3D" id="1.10.3720.10">
    <property type="entry name" value="MetI-like"/>
    <property type="match status" value="1"/>
</dbReference>
<keyword evidence="5 7" id="KW-1133">Transmembrane helix</keyword>
<proteinExistence type="inferred from homology"/>
<evidence type="ECO:0000256" key="4">
    <source>
        <dbReference type="ARBA" id="ARBA00022692"/>
    </source>
</evidence>
<comment type="caution">
    <text evidence="9">The sequence shown here is derived from an EMBL/GenBank/DDBJ whole genome shotgun (WGS) entry which is preliminary data.</text>
</comment>
<dbReference type="SUPFAM" id="SSF161098">
    <property type="entry name" value="MetI-like"/>
    <property type="match status" value="1"/>
</dbReference>
<feature type="transmembrane region" description="Helical" evidence="7">
    <location>
        <begin position="115"/>
        <end position="144"/>
    </location>
</feature>
<evidence type="ECO:0000256" key="6">
    <source>
        <dbReference type="ARBA" id="ARBA00023136"/>
    </source>
</evidence>
<evidence type="ECO:0000313" key="9">
    <source>
        <dbReference type="EMBL" id="GAA0213941.1"/>
    </source>
</evidence>
<dbReference type="Proteomes" id="UP001500399">
    <property type="component" value="Unassembled WGS sequence"/>
</dbReference>
<dbReference type="InterPro" id="IPR035906">
    <property type="entry name" value="MetI-like_sf"/>
</dbReference>
<dbReference type="PROSITE" id="PS50928">
    <property type="entry name" value="ABC_TM1"/>
    <property type="match status" value="1"/>
</dbReference>
<feature type="transmembrane region" description="Helical" evidence="7">
    <location>
        <begin position="198"/>
        <end position="216"/>
    </location>
</feature>
<dbReference type="CDD" id="cd06261">
    <property type="entry name" value="TM_PBP2"/>
    <property type="match status" value="1"/>
</dbReference>
<evidence type="ECO:0000313" key="10">
    <source>
        <dbReference type="Proteomes" id="UP001500399"/>
    </source>
</evidence>
<name>A0ABP3CS91_9FIRM</name>
<dbReference type="Pfam" id="PF00528">
    <property type="entry name" value="BPD_transp_1"/>
    <property type="match status" value="1"/>
</dbReference>
<evidence type="ECO:0000259" key="8">
    <source>
        <dbReference type="PROSITE" id="PS50928"/>
    </source>
</evidence>